<accession>A0A7R9QXZ8</accession>
<evidence type="ECO:0000313" key="2">
    <source>
        <dbReference type="Proteomes" id="UP000728032"/>
    </source>
</evidence>
<dbReference type="Proteomes" id="UP000728032">
    <property type="component" value="Unassembled WGS sequence"/>
</dbReference>
<proteinExistence type="predicted"/>
<dbReference type="EMBL" id="CAJPVJ010023241">
    <property type="protein sequence ID" value="CAG2178450.1"/>
    <property type="molecule type" value="Genomic_DNA"/>
</dbReference>
<reference evidence="1" key="1">
    <citation type="submission" date="2020-11" db="EMBL/GenBank/DDBJ databases">
        <authorList>
            <person name="Tran Van P."/>
        </authorList>
    </citation>
    <scope>NUCLEOTIDE SEQUENCE</scope>
</reference>
<dbReference type="EMBL" id="OC938066">
    <property type="protein sequence ID" value="CAD7661314.1"/>
    <property type="molecule type" value="Genomic_DNA"/>
</dbReference>
<dbReference type="AlphaFoldDB" id="A0A7R9QXZ8"/>
<evidence type="ECO:0000313" key="1">
    <source>
        <dbReference type="EMBL" id="CAD7661314.1"/>
    </source>
</evidence>
<sequence>MIHIKTEPPDGMPCDQMVVTDHTFTHNRVKHEIKTEVLSNCAFSPYNHTFIDGDSHQMNANMIHIKSEPPDDMPCDQMVVTDHRLADILVKHESKTDIYSDCALNSCTHHSDQNAHQMNTNMVHIKTELPNGMPCHQMVATDQPLPDIRVKHEIERQMKSESPDVKLWDQLVLTDHTITDTGVKHEIKGEIISECQLLTTGVKHEIKGEIISECQLLTTGAFNSTLTQSLTNRFS</sequence>
<organism evidence="1">
    <name type="scientific">Oppiella nova</name>
    <dbReference type="NCBI Taxonomy" id="334625"/>
    <lineage>
        <taxon>Eukaryota</taxon>
        <taxon>Metazoa</taxon>
        <taxon>Ecdysozoa</taxon>
        <taxon>Arthropoda</taxon>
        <taxon>Chelicerata</taxon>
        <taxon>Arachnida</taxon>
        <taxon>Acari</taxon>
        <taxon>Acariformes</taxon>
        <taxon>Sarcoptiformes</taxon>
        <taxon>Oribatida</taxon>
        <taxon>Brachypylina</taxon>
        <taxon>Oppioidea</taxon>
        <taxon>Oppiidae</taxon>
        <taxon>Oppiella</taxon>
    </lineage>
</organism>
<name>A0A7R9QXZ8_9ACAR</name>
<keyword evidence="2" id="KW-1185">Reference proteome</keyword>
<gene>
    <name evidence="1" type="ORF">ONB1V03_LOCUS17875</name>
</gene>
<protein>
    <submittedName>
        <fullName evidence="1">Uncharacterized protein</fullName>
    </submittedName>
</protein>